<accession>A0A449B571</accession>
<sequence>MNKKIKTILTTDEQINLLEEWGLKWEDDYSRNILKIYLKNYGYKHIVYSWKPYTFINKSGINKKVDSLVKSKNFIQLFNFDRKIAKFVLTNIQNIEIKFRNSILNAVKLYLDKLNIEEVIKNKLNNMQIFNWSISELLIFFKKSINKNKNITSFIEELKNKISNFSNIYLWDILHKTSFGELIRFYSFLKNEIKELVLKHFQDIIPFLSINIEQLLILMKIFKKIRNVICHNDILIRFKHSLPNKKNSNFNEINNFFINNSLKINMGKKIKIMDVIKIISFFNKYSGIKKSLYDIIIETFNSEINTNLFNKKIIQKIKDDINF</sequence>
<gene>
    <name evidence="1" type="ORF">NCTC10168_00688</name>
</gene>
<dbReference type="RefSeq" id="WP_129647121.1">
    <property type="nucleotide sequence ID" value="NZ_LR215037.1"/>
</dbReference>
<dbReference type="OrthoDB" id="5363652at2"/>
<dbReference type="Pfam" id="PF07751">
    <property type="entry name" value="Abi_2"/>
    <property type="match status" value="1"/>
</dbReference>
<evidence type="ECO:0000313" key="2">
    <source>
        <dbReference type="Proteomes" id="UP000290243"/>
    </source>
</evidence>
<reference evidence="1 2" key="1">
    <citation type="submission" date="2019-01" db="EMBL/GenBank/DDBJ databases">
        <authorList>
            <consortium name="Pathogen Informatics"/>
        </authorList>
    </citation>
    <scope>NUCLEOTIDE SEQUENCE [LARGE SCALE GENOMIC DNA]</scope>
    <source>
        <strain evidence="1 2">NCTC10168</strain>
    </source>
</reference>
<protein>
    <submittedName>
        <fullName evidence="1">Abortive infection bacteriophage resistance protein</fullName>
    </submittedName>
</protein>
<name>A0A449B571_9BACT</name>
<organism evidence="1 2">
    <name type="scientific">Mycoplasmopsis maculosa</name>
    <dbReference type="NCBI Taxonomy" id="114885"/>
    <lineage>
        <taxon>Bacteria</taxon>
        <taxon>Bacillati</taxon>
        <taxon>Mycoplasmatota</taxon>
        <taxon>Mycoplasmoidales</taxon>
        <taxon>Metamycoplasmataceae</taxon>
        <taxon>Mycoplasmopsis</taxon>
    </lineage>
</organism>
<keyword evidence="2" id="KW-1185">Reference proteome</keyword>
<evidence type="ECO:0000313" key="1">
    <source>
        <dbReference type="EMBL" id="VEU75754.1"/>
    </source>
</evidence>
<proteinExistence type="predicted"/>
<dbReference type="InterPro" id="IPR011664">
    <property type="entry name" value="Abi_system_AbiD/AbiF-like"/>
</dbReference>
<dbReference type="EMBL" id="LR215037">
    <property type="protein sequence ID" value="VEU75754.1"/>
    <property type="molecule type" value="Genomic_DNA"/>
</dbReference>
<dbReference type="KEGG" id="mmau:NCTC10168_00688"/>
<dbReference type="Proteomes" id="UP000290243">
    <property type="component" value="Chromosome"/>
</dbReference>
<dbReference type="AlphaFoldDB" id="A0A449B571"/>